<keyword evidence="4" id="KW-0378">Hydrolase</keyword>
<feature type="domain" description="Alpha-L-fucosidase C-terminal" evidence="7">
    <location>
        <begin position="62"/>
        <end position="140"/>
    </location>
</feature>
<sequence>MIHEMIEIISRNGNFLINIGPKADGTIPSWQVQRLKNMGTWLKINGEAIYGSRYWKHTEQKKDKLYFTVKGNDLFAIAAEQPNHPFTIKGTKGWADSTVKRVSLLGSSKQIKWHLNGKGLVIEPPKDFGESEHAWVFKIETVNNQFVRSSLDKGVESIKDNEIHSKDSTDYN</sequence>
<name>A0ABT5F7V7_9GAMM</name>
<dbReference type="Gene3D" id="3.20.20.80">
    <property type="entry name" value="Glycosidases"/>
    <property type="match status" value="1"/>
</dbReference>
<dbReference type="EMBL" id="JAQOMS010000002">
    <property type="protein sequence ID" value="MDC2887624.1"/>
    <property type="molecule type" value="Genomic_DNA"/>
</dbReference>
<dbReference type="InterPro" id="IPR000933">
    <property type="entry name" value="Glyco_hydro_29"/>
</dbReference>
<evidence type="ECO:0000256" key="2">
    <source>
        <dbReference type="ARBA" id="ARBA00012662"/>
    </source>
</evidence>
<dbReference type="RefSeq" id="WP_272179446.1">
    <property type="nucleotide sequence ID" value="NZ_JAQOMS010000002.1"/>
</dbReference>
<dbReference type="PANTHER" id="PTHR10030:SF37">
    <property type="entry name" value="ALPHA-L-FUCOSIDASE-RELATED"/>
    <property type="match status" value="1"/>
</dbReference>
<dbReference type="InterPro" id="IPR031919">
    <property type="entry name" value="Fucosidase_C"/>
</dbReference>
<evidence type="ECO:0000256" key="5">
    <source>
        <dbReference type="ARBA" id="ARBA00023295"/>
    </source>
</evidence>
<evidence type="ECO:0000259" key="6">
    <source>
        <dbReference type="Pfam" id="PF01120"/>
    </source>
</evidence>
<dbReference type="PANTHER" id="PTHR10030">
    <property type="entry name" value="ALPHA-L-FUCOSIDASE"/>
    <property type="match status" value="1"/>
</dbReference>
<evidence type="ECO:0000313" key="9">
    <source>
        <dbReference type="Proteomes" id="UP001528411"/>
    </source>
</evidence>
<comment type="similarity">
    <text evidence="1">Belongs to the glycosyl hydrolase 29 family.</text>
</comment>
<reference evidence="8 9" key="1">
    <citation type="submission" date="2023-01" db="EMBL/GenBank/DDBJ databases">
        <title>Psychrosphaera sp. nov., isolated from marine algae.</title>
        <authorList>
            <person name="Bayburt H."/>
            <person name="Choi B.J."/>
            <person name="Kim J.M."/>
            <person name="Choi D.G."/>
            <person name="Jeon C.O."/>
        </authorList>
    </citation>
    <scope>NUCLEOTIDE SEQUENCE [LARGE SCALE GENOMIC DNA]</scope>
    <source>
        <strain evidence="8 9">G1-22</strain>
    </source>
</reference>
<dbReference type="InterPro" id="IPR017853">
    <property type="entry name" value="GH"/>
</dbReference>
<proteinExistence type="inferred from homology"/>
<protein>
    <recommendedName>
        <fullName evidence="2">alpha-L-fucosidase</fullName>
        <ecNumber evidence="2">3.2.1.51</ecNumber>
    </recommendedName>
</protein>
<evidence type="ECO:0000256" key="4">
    <source>
        <dbReference type="ARBA" id="ARBA00022801"/>
    </source>
</evidence>
<dbReference type="Pfam" id="PF01120">
    <property type="entry name" value="Alpha_L_fucos"/>
    <property type="match status" value="1"/>
</dbReference>
<evidence type="ECO:0000259" key="7">
    <source>
        <dbReference type="Pfam" id="PF16757"/>
    </source>
</evidence>
<organism evidence="8 9">
    <name type="scientific">Psychrosphaera algicola</name>
    <dbReference type="NCBI Taxonomy" id="3023714"/>
    <lineage>
        <taxon>Bacteria</taxon>
        <taxon>Pseudomonadati</taxon>
        <taxon>Pseudomonadota</taxon>
        <taxon>Gammaproteobacteria</taxon>
        <taxon>Alteromonadales</taxon>
        <taxon>Pseudoalteromonadaceae</taxon>
        <taxon>Psychrosphaera</taxon>
    </lineage>
</organism>
<gene>
    <name evidence="8" type="ORF">PN838_00650</name>
</gene>
<dbReference type="Proteomes" id="UP001528411">
    <property type="component" value="Unassembled WGS sequence"/>
</dbReference>
<accession>A0ABT5F7V7</accession>
<evidence type="ECO:0000256" key="1">
    <source>
        <dbReference type="ARBA" id="ARBA00007951"/>
    </source>
</evidence>
<evidence type="ECO:0000256" key="3">
    <source>
        <dbReference type="ARBA" id="ARBA00022729"/>
    </source>
</evidence>
<dbReference type="InterPro" id="IPR013780">
    <property type="entry name" value="Glyco_hydro_b"/>
</dbReference>
<feature type="domain" description="Glycoside hydrolase family 29 N-terminal" evidence="6">
    <location>
        <begin position="1"/>
        <end position="47"/>
    </location>
</feature>
<dbReference type="Gene3D" id="2.60.40.1180">
    <property type="entry name" value="Golgi alpha-mannosidase II"/>
    <property type="match status" value="1"/>
</dbReference>
<dbReference type="EC" id="3.2.1.51" evidence="2"/>
<comment type="caution">
    <text evidence="8">The sequence shown here is derived from an EMBL/GenBank/DDBJ whole genome shotgun (WGS) entry which is preliminary data.</text>
</comment>
<dbReference type="SUPFAM" id="SSF51445">
    <property type="entry name" value="(Trans)glycosidases"/>
    <property type="match status" value="1"/>
</dbReference>
<keyword evidence="5" id="KW-0326">Glycosidase</keyword>
<keyword evidence="3" id="KW-0732">Signal</keyword>
<evidence type="ECO:0000313" key="8">
    <source>
        <dbReference type="EMBL" id="MDC2887624.1"/>
    </source>
</evidence>
<dbReference type="InterPro" id="IPR057739">
    <property type="entry name" value="Glyco_hydro_29_N"/>
</dbReference>
<dbReference type="Pfam" id="PF16757">
    <property type="entry name" value="Fucosidase_C"/>
    <property type="match status" value="1"/>
</dbReference>
<keyword evidence="9" id="KW-1185">Reference proteome</keyword>